<proteinExistence type="predicted"/>
<evidence type="ECO:0000256" key="1">
    <source>
        <dbReference type="SAM" id="MobiDB-lite"/>
    </source>
</evidence>
<gene>
    <name evidence="2" type="ORF">AB1Y20_012391</name>
</gene>
<feature type="region of interest" description="Disordered" evidence="1">
    <location>
        <begin position="113"/>
        <end position="145"/>
    </location>
</feature>
<accession>A0AB34IPB0</accession>
<dbReference type="Proteomes" id="UP001515480">
    <property type="component" value="Unassembled WGS sequence"/>
</dbReference>
<evidence type="ECO:0000313" key="3">
    <source>
        <dbReference type="Proteomes" id="UP001515480"/>
    </source>
</evidence>
<evidence type="ECO:0000313" key="2">
    <source>
        <dbReference type="EMBL" id="KAL1503930.1"/>
    </source>
</evidence>
<sequence length="302" mass="34052">MRISAAPDKLEGMELCSPRTQAAHKSRWVVDERTPPLHCRQAEYARPSVAHELTRESLALRRSCHAAPQATSHVINALFARSSHGEGRMRAPELSPACGMTWRRVFLHRSEGRHRASSRLRTRDETSARAAAAAAKPPPPSPPAVVMIPSQGWCGRRAEASWALERPRGRRKRRWKCRWKELDDKPRRMGNGGPEFTSHESAYARSQLQTIMQRNWEDALHECIKTSAQQVRRNKVVYVVSRSSPLATPRVRRVIIPVEEYEGSPHKRKWQPQLCDGEVALSEAPPAVSARQSSPSSIDACF</sequence>
<keyword evidence="3" id="KW-1185">Reference proteome</keyword>
<organism evidence="2 3">
    <name type="scientific">Prymnesium parvum</name>
    <name type="common">Toxic golden alga</name>
    <dbReference type="NCBI Taxonomy" id="97485"/>
    <lineage>
        <taxon>Eukaryota</taxon>
        <taxon>Haptista</taxon>
        <taxon>Haptophyta</taxon>
        <taxon>Prymnesiophyceae</taxon>
        <taxon>Prymnesiales</taxon>
        <taxon>Prymnesiaceae</taxon>
        <taxon>Prymnesium</taxon>
    </lineage>
</organism>
<reference evidence="2 3" key="1">
    <citation type="journal article" date="2024" name="Science">
        <title>Giant polyketide synthase enzymes in the biosynthesis of giant marine polyether toxins.</title>
        <authorList>
            <person name="Fallon T.R."/>
            <person name="Shende V.V."/>
            <person name="Wierzbicki I.H."/>
            <person name="Pendleton A.L."/>
            <person name="Watervoot N.F."/>
            <person name="Auber R.P."/>
            <person name="Gonzalez D.J."/>
            <person name="Wisecaver J.H."/>
            <person name="Moore B.S."/>
        </authorList>
    </citation>
    <scope>NUCLEOTIDE SEQUENCE [LARGE SCALE GENOMIC DNA]</scope>
    <source>
        <strain evidence="2 3">12B1</strain>
    </source>
</reference>
<dbReference type="AlphaFoldDB" id="A0AB34IPB0"/>
<dbReference type="EMBL" id="JBGBPQ010000021">
    <property type="protein sequence ID" value="KAL1503930.1"/>
    <property type="molecule type" value="Genomic_DNA"/>
</dbReference>
<comment type="caution">
    <text evidence="2">The sequence shown here is derived from an EMBL/GenBank/DDBJ whole genome shotgun (WGS) entry which is preliminary data.</text>
</comment>
<name>A0AB34IPB0_PRYPA</name>
<protein>
    <submittedName>
        <fullName evidence="2">Uncharacterized protein</fullName>
    </submittedName>
</protein>